<dbReference type="GO" id="GO:0006508">
    <property type="term" value="P:proteolysis"/>
    <property type="evidence" value="ECO:0007669"/>
    <property type="project" value="InterPro"/>
</dbReference>
<evidence type="ECO:0000313" key="1">
    <source>
        <dbReference type="EMBL" id="NME68061.1"/>
    </source>
</evidence>
<dbReference type="GO" id="GO:0004190">
    <property type="term" value="F:aspartic-type endopeptidase activity"/>
    <property type="evidence" value="ECO:0007669"/>
    <property type="project" value="InterPro"/>
</dbReference>
<accession>A0A7X9P1Y5</accession>
<dbReference type="RefSeq" id="WP_169656374.1">
    <property type="nucleotide sequence ID" value="NZ_JABANE010000018.1"/>
</dbReference>
<dbReference type="PROSITE" id="PS00141">
    <property type="entry name" value="ASP_PROTEASE"/>
    <property type="match status" value="1"/>
</dbReference>
<dbReference type="PROSITE" id="PS51257">
    <property type="entry name" value="PROKAR_LIPOPROTEIN"/>
    <property type="match status" value="1"/>
</dbReference>
<comment type="caution">
    <text evidence="1">The sequence shown here is derived from an EMBL/GenBank/DDBJ whole genome shotgun (WGS) entry which is preliminary data.</text>
</comment>
<dbReference type="Gene3D" id="2.40.70.10">
    <property type="entry name" value="Acid Proteases"/>
    <property type="match status" value="2"/>
</dbReference>
<dbReference type="Proteomes" id="UP000576082">
    <property type="component" value="Unassembled WGS sequence"/>
</dbReference>
<proteinExistence type="predicted"/>
<dbReference type="SUPFAM" id="SSF50630">
    <property type="entry name" value="Acid proteases"/>
    <property type="match status" value="1"/>
</dbReference>
<protein>
    <recommendedName>
        <fullName evidence="3">Aspartyl protease</fullName>
    </recommendedName>
</protein>
<dbReference type="InterPro" id="IPR021109">
    <property type="entry name" value="Peptidase_aspartic_dom_sf"/>
</dbReference>
<evidence type="ECO:0008006" key="3">
    <source>
        <dbReference type="Google" id="ProtNLM"/>
    </source>
</evidence>
<sequence>MKHTSYLFLALLFSCSITKYQKKGEVNPVSFHEKLSFTTVKNLILLPVEIDGQPKNMLFDTGAQLNLIQRNSPQGKTSNVGGASNQKAKLGSEITESIKIGEVEFNQTAAWNGDLKGLKEQISDFGGIIGQSIINKANWKIDYPNQQIELASKGFSVEGFQKIEIIREEGIPYVMLNIEGKEYKAVIDLGSSSNGINIPTNHPLADQLLNQYEFKENEREIYTIGGSQNITEQIGIIPSVKVGEIVFNEVAVDIRKSSQLRVGMYFFKDKVLIIDHITRGYFISE</sequence>
<reference evidence="1 2" key="1">
    <citation type="submission" date="2020-04" db="EMBL/GenBank/DDBJ databases">
        <title>Flammeovirga sp. SR4, a novel species isolated from seawater.</title>
        <authorList>
            <person name="Wang X."/>
        </authorList>
    </citation>
    <scope>NUCLEOTIDE SEQUENCE [LARGE SCALE GENOMIC DNA]</scope>
    <source>
        <strain evidence="1 2">ATCC 23126</strain>
    </source>
</reference>
<dbReference type="EMBL" id="JABANE010000018">
    <property type="protein sequence ID" value="NME68061.1"/>
    <property type="molecule type" value="Genomic_DNA"/>
</dbReference>
<dbReference type="InterPro" id="IPR001969">
    <property type="entry name" value="Aspartic_peptidase_AS"/>
</dbReference>
<organism evidence="1 2">
    <name type="scientific">Flammeovirga aprica JL-4</name>
    <dbReference type="NCBI Taxonomy" id="694437"/>
    <lineage>
        <taxon>Bacteria</taxon>
        <taxon>Pseudomonadati</taxon>
        <taxon>Bacteroidota</taxon>
        <taxon>Cytophagia</taxon>
        <taxon>Cytophagales</taxon>
        <taxon>Flammeovirgaceae</taxon>
        <taxon>Flammeovirga</taxon>
    </lineage>
</organism>
<dbReference type="AlphaFoldDB" id="A0A7X9P1Y5"/>
<evidence type="ECO:0000313" key="2">
    <source>
        <dbReference type="Proteomes" id="UP000576082"/>
    </source>
</evidence>
<name>A0A7X9P1Y5_9BACT</name>
<gene>
    <name evidence="1" type="ORF">HHU12_08825</name>
</gene>
<keyword evidence="2" id="KW-1185">Reference proteome</keyword>